<dbReference type="SUPFAM" id="SSF158472">
    <property type="entry name" value="HAMP domain-like"/>
    <property type="match status" value="1"/>
</dbReference>
<evidence type="ECO:0000256" key="9">
    <source>
        <dbReference type="ARBA" id="ARBA00022840"/>
    </source>
</evidence>
<evidence type="ECO:0000256" key="6">
    <source>
        <dbReference type="ARBA" id="ARBA00022679"/>
    </source>
</evidence>
<keyword evidence="5" id="KW-0597">Phosphoprotein</keyword>
<comment type="caution">
    <text evidence="15">The sequence shown here is derived from an EMBL/GenBank/DDBJ whole genome shotgun (WGS) entry which is preliminary data.</text>
</comment>
<evidence type="ECO:0000256" key="8">
    <source>
        <dbReference type="ARBA" id="ARBA00022777"/>
    </source>
</evidence>
<dbReference type="PANTHER" id="PTHR34220">
    <property type="entry name" value="SENSOR HISTIDINE KINASE YPDA"/>
    <property type="match status" value="1"/>
</dbReference>
<evidence type="ECO:0000256" key="2">
    <source>
        <dbReference type="ARBA" id="ARBA00004651"/>
    </source>
</evidence>
<dbReference type="EC" id="2.7.13.3" evidence="3"/>
<feature type="transmembrane region" description="Helical" evidence="12">
    <location>
        <begin position="21"/>
        <end position="41"/>
    </location>
</feature>
<feature type="domain" description="Histidine kinase" evidence="13">
    <location>
        <begin position="452"/>
        <end position="551"/>
    </location>
</feature>
<dbReference type="GO" id="GO:0005524">
    <property type="term" value="F:ATP binding"/>
    <property type="evidence" value="ECO:0007669"/>
    <property type="project" value="UniProtKB-KW"/>
</dbReference>
<keyword evidence="12" id="KW-0812">Transmembrane</keyword>
<accession>A0A7X0STU1</accession>
<dbReference type="PROSITE" id="PS50109">
    <property type="entry name" value="HIS_KIN"/>
    <property type="match status" value="1"/>
</dbReference>
<evidence type="ECO:0000256" key="3">
    <source>
        <dbReference type="ARBA" id="ARBA00012438"/>
    </source>
</evidence>
<evidence type="ECO:0000256" key="4">
    <source>
        <dbReference type="ARBA" id="ARBA00022475"/>
    </source>
</evidence>
<dbReference type="CDD" id="cd06225">
    <property type="entry name" value="HAMP"/>
    <property type="match status" value="1"/>
</dbReference>
<keyword evidence="16" id="KW-1185">Reference proteome</keyword>
<dbReference type="InterPro" id="IPR003594">
    <property type="entry name" value="HATPase_dom"/>
</dbReference>
<comment type="catalytic activity">
    <reaction evidence="1">
        <text>ATP + protein L-histidine = ADP + protein N-phospho-L-histidine.</text>
        <dbReference type="EC" id="2.7.13.3"/>
    </reaction>
</comment>
<evidence type="ECO:0000259" key="13">
    <source>
        <dbReference type="PROSITE" id="PS50109"/>
    </source>
</evidence>
<evidence type="ECO:0000256" key="10">
    <source>
        <dbReference type="ARBA" id="ARBA00023012"/>
    </source>
</evidence>
<dbReference type="Gene3D" id="3.30.565.10">
    <property type="entry name" value="Histidine kinase-like ATPase, C-terminal domain"/>
    <property type="match status" value="1"/>
</dbReference>
<evidence type="ECO:0000256" key="5">
    <source>
        <dbReference type="ARBA" id="ARBA00022553"/>
    </source>
</evidence>
<evidence type="ECO:0000259" key="14">
    <source>
        <dbReference type="PROSITE" id="PS50885"/>
    </source>
</evidence>
<dbReference type="PRINTS" id="PR00344">
    <property type="entry name" value="BCTRLSENSOR"/>
</dbReference>
<protein>
    <recommendedName>
        <fullName evidence="3">histidine kinase</fullName>
        <ecNumber evidence="3">2.7.13.3</ecNumber>
    </recommendedName>
</protein>
<dbReference type="GO" id="GO:0005886">
    <property type="term" value="C:plasma membrane"/>
    <property type="evidence" value="ECO:0007669"/>
    <property type="project" value="UniProtKB-SubCell"/>
</dbReference>
<dbReference type="EMBL" id="JACJVO010000036">
    <property type="protein sequence ID" value="MBB6734775.1"/>
    <property type="molecule type" value="Genomic_DNA"/>
</dbReference>
<dbReference type="Proteomes" id="UP000564644">
    <property type="component" value="Unassembled WGS sequence"/>
</dbReference>
<reference evidence="15 16" key="1">
    <citation type="submission" date="2020-08" db="EMBL/GenBank/DDBJ databases">
        <title>Cohnella phylogeny.</title>
        <authorList>
            <person name="Dunlap C."/>
        </authorList>
    </citation>
    <scope>NUCLEOTIDE SEQUENCE [LARGE SCALE GENOMIC DNA]</scope>
    <source>
        <strain evidence="15 16">CBP 2801</strain>
    </source>
</reference>
<dbReference type="GO" id="GO:0000155">
    <property type="term" value="F:phosphorelay sensor kinase activity"/>
    <property type="evidence" value="ECO:0007669"/>
    <property type="project" value="InterPro"/>
</dbReference>
<keyword evidence="4" id="KW-1003">Cell membrane</keyword>
<dbReference type="InterPro" id="IPR050640">
    <property type="entry name" value="Bact_2-comp_sensor_kinase"/>
</dbReference>
<keyword evidence="12" id="KW-1133">Transmembrane helix</keyword>
<evidence type="ECO:0000256" key="12">
    <source>
        <dbReference type="SAM" id="Phobius"/>
    </source>
</evidence>
<dbReference type="RefSeq" id="WP_185132423.1">
    <property type="nucleotide sequence ID" value="NZ_JACJVO010000036.1"/>
</dbReference>
<dbReference type="PROSITE" id="PS50885">
    <property type="entry name" value="HAMP"/>
    <property type="match status" value="1"/>
</dbReference>
<keyword evidence="7" id="KW-0547">Nucleotide-binding</keyword>
<dbReference type="Gene3D" id="6.10.340.10">
    <property type="match status" value="1"/>
</dbReference>
<sequence>MSSRIWRSLTVWKTMNLRQKLIVSYLIVVMIPLTILGGYAYRQSRESQIQQSNLLMQDNLNKISLTLGSKIERYDAAIDLIGFNPGLEQVFNNAYTDYFSMYLDLRDKVDPLLNSVKSLNNDIRSIVIYTENNLTPRTGSILPIGTIADAPWYAAALKEAETQWHYENGKLFGAKRIFSNVDGDLKNLVYLQVDPNKFFDIVGDTELRDYRIAVADETGVPLFAMNGGRGSEAEGKSLKKEIPGTGWSVSIYTSTQSINARVNAIIKATVILESICVVLVLLFIWLFSKGFVRRIHRLIRKMKMVEQGDFHIPAQTDSPDEIGDLERRFIKMLTSIKALIEEVYQSKIDGKNAELRALQAQINPHFLYNSLSIINWQAIDSDNREISRITNLLSVFYRTSLNQGNNEIRFKDELENTKSYMEIQLIMHDYSFDAVYDIEESLMECIVIKLILQPIVENALEHGIDKKRSGRGVIRIAAEREGPNAAFTVEDNGPGMEQEVADKILTRQSKGYGLFNVNERIRMQYGIGYGVTISSRPGEGAKVRVTIPVSLEPIT</sequence>
<comment type="subcellular location">
    <subcellularLocation>
        <location evidence="2">Cell membrane</location>
        <topology evidence="2">Multi-pass membrane protein</topology>
    </subcellularLocation>
</comment>
<keyword evidence="11 12" id="KW-0472">Membrane</keyword>
<evidence type="ECO:0000256" key="1">
    <source>
        <dbReference type="ARBA" id="ARBA00000085"/>
    </source>
</evidence>
<evidence type="ECO:0000256" key="7">
    <source>
        <dbReference type="ARBA" id="ARBA00022741"/>
    </source>
</evidence>
<feature type="domain" description="HAMP" evidence="14">
    <location>
        <begin position="289"/>
        <end position="341"/>
    </location>
</feature>
<dbReference type="SMART" id="SM00387">
    <property type="entry name" value="HATPase_c"/>
    <property type="match status" value="1"/>
</dbReference>
<evidence type="ECO:0000313" key="15">
    <source>
        <dbReference type="EMBL" id="MBB6734775.1"/>
    </source>
</evidence>
<dbReference type="Pfam" id="PF00672">
    <property type="entry name" value="HAMP"/>
    <property type="match status" value="1"/>
</dbReference>
<dbReference type="InterPro" id="IPR005467">
    <property type="entry name" value="His_kinase_dom"/>
</dbReference>
<gene>
    <name evidence="15" type="ORF">H7C18_27995</name>
</gene>
<dbReference type="SMART" id="SM00304">
    <property type="entry name" value="HAMP"/>
    <property type="match status" value="1"/>
</dbReference>
<evidence type="ECO:0000313" key="16">
    <source>
        <dbReference type="Proteomes" id="UP000564644"/>
    </source>
</evidence>
<evidence type="ECO:0000256" key="11">
    <source>
        <dbReference type="ARBA" id="ARBA00023136"/>
    </source>
</evidence>
<feature type="transmembrane region" description="Helical" evidence="12">
    <location>
        <begin position="264"/>
        <end position="287"/>
    </location>
</feature>
<keyword evidence="6" id="KW-0808">Transferase</keyword>
<dbReference type="PANTHER" id="PTHR34220:SF7">
    <property type="entry name" value="SENSOR HISTIDINE KINASE YPDA"/>
    <property type="match status" value="1"/>
</dbReference>
<dbReference type="InterPro" id="IPR003660">
    <property type="entry name" value="HAMP_dom"/>
</dbReference>
<dbReference type="AlphaFoldDB" id="A0A7X0STU1"/>
<dbReference type="InterPro" id="IPR010559">
    <property type="entry name" value="Sig_transdc_His_kin_internal"/>
</dbReference>
<keyword evidence="8 15" id="KW-0418">Kinase</keyword>
<keyword evidence="9" id="KW-0067">ATP-binding</keyword>
<dbReference type="InterPro" id="IPR036890">
    <property type="entry name" value="HATPase_C_sf"/>
</dbReference>
<keyword evidence="10" id="KW-0902">Two-component regulatory system</keyword>
<dbReference type="Pfam" id="PF06580">
    <property type="entry name" value="His_kinase"/>
    <property type="match status" value="1"/>
</dbReference>
<name>A0A7X0STU1_9BACL</name>
<dbReference type="SUPFAM" id="SSF55874">
    <property type="entry name" value="ATPase domain of HSP90 chaperone/DNA topoisomerase II/histidine kinase"/>
    <property type="match status" value="1"/>
</dbReference>
<proteinExistence type="predicted"/>
<dbReference type="Pfam" id="PF02518">
    <property type="entry name" value="HATPase_c"/>
    <property type="match status" value="1"/>
</dbReference>
<dbReference type="InterPro" id="IPR004358">
    <property type="entry name" value="Sig_transdc_His_kin-like_C"/>
</dbReference>
<organism evidence="15 16">
    <name type="scientific">Cohnella zeiphila</name>
    <dbReference type="NCBI Taxonomy" id="2761120"/>
    <lineage>
        <taxon>Bacteria</taxon>
        <taxon>Bacillati</taxon>
        <taxon>Bacillota</taxon>
        <taxon>Bacilli</taxon>
        <taxon>Bacillales</taxon>
        <taxon>Paenibacillaceae</taxon>
        <taxon>Cohnella</taxon>
    </lineage>
</organism>